<keyword evidence="2 10" id="KW-0690">Ribosome biogenesis</keyword>
<comment type="function">
    <text evidence="10">One of several proteins that assist in the late maturation steps of the functional core of the 30S ribosomal subunit. Helps release RbfA from mature subunits. May play a role in the assembly of ribosomal proteins into the subunit. Circularly permuted GTPase that catalyzes slow GTP hydrolysis, GTPase activity is stimulated by the 30S ribosomal subunit.</text>
</comment>
<dbReference type="InterPro" id="IPR010914">
    <property type="entry name" value="RsgA_GTPase_dom"/>
</dbReference>
<dbReference type="STRING" id="41997.RV16_GL001403"/>
<evidence type="ECO:0000259" key="11">
    <source>
        <dbReference type="PROSITE" id="PS50936"/>
    </source>
</evidence>
<evidence type="ECO:0000256" key="5">
    <source>
        <dbReference type="ARBA" id="ARBA00022741"/>
    </source>
</evidence>
<evidence type="ECO:0000256" key="10">
    <source>
        <dbReference type="HAMAP-Rule" id="MF_01820"/>
    </source>
</evidence>
<comment type="caution">
    <text evidence="13">The sequence shown here is derived from an EMBL/GenBank/DDBJ whole genome shotgun (WGS) entry which is preliminary data.</text>
</comment>
<dbReference type="InterPro" id="IPR004881">
    <property type="entry name" value="Ribosome_biogen_GTPase_RsgA"/>
</dbReference>
<comment type="subcellular location">
    <subcellularLocation>
        <location evidence="10">Cytoplasm</location>
    </subcellularLocation>
</comment>
<dbReference type="SUPFAM" id="SSF52540">
    <property type="entry name" value="P-loop containing nucleoside triphosphate hydrolases"/>
    <property type="match status" value="1"/>
</dbReference>
<keyword evidence="8 10" id="KW-0694">RNA-binding</keyword>
<evidence type="ECO:0000256" key="8">
    <source>
        <dbReference type="ARBA" id="ARBA00022884"/>
    </source>
</evidence>
<evidence type="ECO:0000256" key="1">
    <source>
        <dbReference type="ARBA" id="ARBA00022490"/>
    </source>
</evidence>
<comment type="similarity">
    <text evidence="10">Belongs to the TRAFAC class YlqF/YawG GTPase family. RsgA subfamily.</text>
</comment>
<dbReference type="Proteomes" id="UP000014136">
    <property type="component" value="Unassembled WGS sequence"/>
</dbReference>
<reference evidence="13 14" key="1">
    <citation type="submission" date="2013-03" db="EMBL/GenBank/DDBJ databases">
        <title>The Genome Sequence of Enterococcus saccharolyticus ATCC_43076 (Illumina only assembly).</title>
        <authorList>
            <consortium name="The Broad Institute Genomics Platform"/>
            <consortium name="The Broad Institute Genome Sequencing Center for Infectious Disease"/>
            <person name="Earl A."/>
            <person name="Russ C."/>
            <person name="Gilmore M."/>
            <person name="Surin D."/>
            <person name="Walker B."/>
            <person name="Young S."/>
            <person name="Zeng Q."/>
            <person name="Gargeya S."/>
            <person name="Fitzgerald M."/>
            <person name="Haas B."/>
            <person name="Abouelleil A."/>
            <person name="Allen A.W."/>
            <person name="Alvarado L."/>
            <person name="Arachchi H.M."/>
            <person name="Berlin A.M."/>
            <person name="Chapman S.B."/>
            <person name="Gainer-Dewar J."/>
            <person name="Goldberg J."/>
            <person name="Griggs A."/>
            <person name="Gujja S."/>
            <person name="Hansen M."/>
            <person name="Howarth C."/>
            <person name="Imamovic A."/>
            <person name="Ireland A."/>
            <person name="Larimer J."/>
            <person name="McCowan C."/>
            <person name="Murphy C."/>
            <person name="Pearson M."/>
            <person name="Poon T.W."/>
            <person name="Priest M."/>
            <person name="Roberts A."/>
            <person name="Saif S."/>
            <person name="Shea T."/>
            <person name="Sisk P."/>
            <person name="Sykes S."/>
            <person name="Wortman J."/>
            <person name="Nusbaum C."/>
            <person name="Birren B."/>
        </authorList>
    </citation>
    <scope>NUCLEOTIDE SEQUENCE [LARGE SCALE GENOMIC DNA]</scope>
    <source>
        <strain evidence="13 14">ATCC 43076</strain>
    </source>
</reference>
<keyword evidence="3 10" id="KW-0479">Metal-binding</keyword>
<dbReference type="CDD" id="cd01854">
    <property type="entry name" value="YjeQ_EngC"/>
    <property type="match status" value="1"/>
</dbReference>
<dbReference type="Gene3D" id="3.40.50.300">
    <property type="entry name" value="P-loop containing nucleotide triphosphate hydrolases"/>
    <property type="match status" value="1"/>
</dbReference>
<dbReference type="OrthoDB" id="9809485at2"/>
<feature type="binding site" evidence="10">
    <location>
        <position position="278"/>
    </location>
    <ligand>
        <name>Zn(2+)</name>
        <dbReference type="ChEBI" id="CHEBI:29105"/>
    </ligand>
</feature>
<dbReference type="HOGENOM" id="CLU_033617_2_1_9"/>
<dbReference type="eggNOG" id="COG1162">
    <property type="taxonomic scope" value="Bacteria"/>
</dbReference>
<dbReference type="CDD" id="cd04466">
    <property type="entry name" value="S1_YloQ_GTPase"/>
    <property type="match status" value="1"/>
</dbReference>
<dbReference type="PROSITE" id="PS51721">
    <property type="entry name" value="G_CP"/>
    <property type="match status" value="1"/>
</dbReference>
<gene>
    <name evidence="10" type="primary">rsgA</name>
    <name evidence="13" type="ORF">OMQ_00012</name>
</gene>
<feature type="binding site" evidence="10">
    <location>
        <position position="271"/>
    </location>
    <ligand>
        <name>Zn(2+)</name>
        <dbReference type="ChEBI" id="CHEBI:29105"/>
    </ligand>
</feature>
<dbReference type="HAMAP" id="MF_01820">
    <property type="entry name" value="GTPase_RsgA"/>
    <property type="match status" value="1"/>
</dbReference>
<feature type="domain" description="EngC GTPase" evidence="11">
    <location>
        <begin position="99"/>
        <end position="245"/>
    </location>
</feature>
<evidence type="ECO:0000313" key="14">
    <source>
        <dbReference type="Proteomes" id="UP000014136"/>
    </source>
</evidence>
<dbReference type="InterPro" id="IPR012340">
    <property type="entry name" value="NA-bd_OB-fold"/>
</dbReference>
<dbReference type="PANTHER" id="PTHR32120">
    <property type="entry name" value="SMALL RIBOSOMAL SUBUNIT BIOGENESIS GTPASE RSGA"/>
    <property type="match status" value="1"/>
</dbReference>
<keyword evidence="5 10" id="KW-0547">Nucleotide-binding</keyword>
<dbReference type="GO" id="GO:0046872">
    <property type="term" value="F:metal ion binding"/>
    <property type="evidence" value="ECO:0007669"/>
    <property type="project" value="UniProtKB-KW"/>
</dbReference>
<keyword evidence="14" id="KW-1185">Reference proteome</keyword>
<dbReference type="EMBL" id="AHYT01000001">
    <property type="protein sequence ID" value="EOT30309.1"/>
    <property type="molecule type" value="Genomic_DNA"/>
</dbReference>
<dbReference type="Pfam" id="PF16745">
    <property type="entry name" value="RsgA_N"/>
    <property type="match status" value="1"/>
</dbReference>
<dbReference type="PROSITE" id="PS50936">
    <property type="entry name" value="ENGC_GTPASE"/>
    <property type="match status" value="1"/>
</dbReference>
<dbReference type="EC" id="3.6.1.-" evidence="10"/>
<dbReference type="GO" id="GO:0005525">
    <property type="term" value="F:GTP binding"/>
    <property type="evidence" value="ECO:0007669"/>
    <property type="project" value="UniProtKB-UniRule"/>
</dbReference>
<keyword evidence="4 10" id="KW-0699">rRNA-binding</keyword>
<keyword evidence="7 10" id="KW-0862">Zinc</keyword>
<dbReference type="PANTHER" id="PTHR32120:SF11">
    <property type="entry name" value="SMALL RIBOSOMAL SUBUNIT BIOGENESIS GTPASE RSGA 1, MITOCHONDRIAL-RELATED"/>
    <property type="match status" value="1"/>
</dbReference>
<evidence type="ECO:0000256" key="9">
    <source>
        <dbReference type="ARBA" id="ARBA00023134"/>
    </source>
</evidence>
<keyword evidence="9 10" id="KW-0342">GTP-binding</keyword>
<name>S0NPU9_9ENTE</name>
<feature type="binding site" evidence="10">
    <location>
        <begin position="139"/>
        <end position="142"/>
    </location>
    <ligand>
        <name>GTP</name>
        <dbReference type="ChEBI" id="CHEBI:37565"/>
    </ligand>
</feature>
<evidence type="ECO:0000256" key="2">
    <source>
        <dbReference type="ARBA" id="ARBA00022517"/>
    </source>
</evidence>
<keyword evidence="1 10" id="KW-0963">Cytoplasm</keyword>
<feature type="domain" description="CP-type G" evidence="12">
    <location>
        <begin position="90"/>
        <end position="247"/>
    </location>
</feature>
<dbReference type="PATRIC" id="fig|1139996.3.peg.2"/>
<evidence type="ECO:0000313" key="13">
    <source>
        <dbReference type="EMBL" id="EOT30309.1"/>
    </source>
</evidence>
<dbReference type="GO" id="GO:0042274">
    <property type="term" value="P:ribosomal small subunit biogenesis"/>
    <property type="evidence" value="ECO:0007669"/>
    <property type="project" value="UniProtKB-UniRule"/>
</dbReference>
<dbReference type="InterPro" id="IPR031944">
    <property type="entry name" value="RsgA_N"/>
</dbReference>
<sequence length="321" mass="36534">MIFHAVFLLYLADVSEYDTIEKKQGGGFLKGQIRKALSGFYYVQSEGELYQTRARGNFRNRKITPLVGDEVVFESSNLTDGYLLEILPRKNELVRPAVANVDQGVIVTSMVEPNFSYNLLDRFLVTLEYTAIEPIIYLSKTDLIDDKEKIQEVINCYESIGYTVIASTEDERATKELERLFPNQLTVFMGQSGAGKSTLLNRIVPELDLETAAISESLGRGKHTTRHVELIPIADGLVADTPGFSSIDFLEIEARELSKQFPEFVEASTDCRFRECMHINEPQCAVKERVASGEIAQTRYDNYVQFLEEIEKRRPVYRKKK</sequence>
<dbReference type="GO" id="GO:0019843">
    <property type="term" value="F:rRNA binding"/>
    <property type="evidence" value="ECO:0007669"/>
    <property type="project" value="UniProtKB-KW"/>
</dbReference>
<protein>
    <recommendedName>
        <fullName evidence="10">Small ribosomal subunit biogenesis GTPase RsgA</fullName>
        <ecNumber evidence="10">3.6.1.-</ecNumber>
    </recommendedName>
</protein>
<keyword evidence="6 10" id="KW-0378">Hydrolase</keyword>
<dbReference type="Gene3D" id="1.10.40.50">
    <property type="entry name" value="Probable gtpase engc, domain 3"/>
    <property type="match status" value="1"/>
</dbReference>
<comment type="cofactor">
    <cofactor evidence="10">
        <name>Zn(2+)</name>
        <dbReference type="ChEBI" id="CHEBI:29105"/>
    </cofactor>
    <text evidence="10">Binds 1 zinc ion per subunit.</text>
</comment>
<dbReference type="GO" id="GO:0005737">
    <property type="term" value="C:cytoplasm"/>
    <property type="evidence" value="ECO:0007669"/>
    <property type="project" value="UniProtKB-SubCell"/>
</dbReference>
<dbReference type="GO" id="GO:0003924">
    <property type="term" value="F:GTPase activity"/>
    <property type="evidence" value="ECO:0007669"/>
    <property type="project" value="UniProtKB-UniRule"/>
</dbReference>
<comment type="subunit">
    <text evidence="10">Monomer. Associates with 30S ribosomal subunit, binds 16S rRNA.</text>
</comment>
<evidence type="ECO:0000259" key="12">
    <source>
        <dbReference type="PROSITE" id="PS51721"/>
    </source>
</evidence>
<feature type="binding site" evidence="10">
    <location>
        <begin position="190"/>
        <end position="198"/>
    </location>
    <ligand>
        <name>GTP</name>
        <dbReference type="ChEBI" id="CHEBI:37565"/>
    </ligand>
</feature>
<proteinExistence type="inferred from homology"/>
<dbReference type="Pfam" id="PF03193">
    <property type="entry name" value="RsgA_GTPase"/>
    <property type="match status" value="1"/>
</dbReference>
<evidence type="ECO:0000256" key="4">
    <source>
        <dbReference type="ARBA" id="ARBA00022730"/>
    </source>
</evidence>
<evidence type="ECO:0000256" key="6">
    <source>
        <dbReference type="ARBA" id="ARBA00022801"/>
    </source>
</evidence>
<evidence type="ECO:0000256" key="7">
    <source>
        <dbReference type="ARBA" id="ARBA00022833"/>
    </source>
</evidence>
<feature type="binding site" evidence="10">
    <location>
        <position position="284"/>
    </location>
    <ligand>
        <name>Zn(2+)</name>
        <dbReference type="ChEBI" id="CHEBI:29105"/>
    </ligand>
</feature>
<accession>S0NPU9</accession>
<organism evidence="13 14">
    <name type="scientific">Enterococcus saccharolyticus subsp. saccharolyticus ATCC 43076</name>
    <dbReference type="NCBI Taxonomy" id="1139996"/>
    <lineage>
        <taxon>Bacteria</taxon>
        <taxon>Bacillati</taxon>
        <taxon>Bacillota</taxon>
        <taxon>Bacilli</taxon>
        <taxon>Lactobacillales</taxon>
        <taxon>Enterococcaceae</taxon>
        <taxon>Enterococcus</taxon>
    </lineage>
</organism>
<dbReference type="Gene3D" id="2.40.50.140">
    <property type="entry name" value="Nucleic acid-binding proteins"/>
    <property type="match status" value="1"/>
</dbReference>
<dbReference type="AlphaFoldDB" id="S0NPU9"/>
<dbReference type="InterPro" id="IPR030378">
    <property type="entry name" value="G_CP_dom"/>
</dbReference>
<feature type="binding site" evidence="10">
    <location>
        <position position="276"/>
    </location>
    <ligand>
        <name>Zn(2+)</name>
        <dbReference type="ChEBI" id="CHEBI:29105"/>
    </ligand>
</feature>
<dbReference type="NCBIfam" id="TIGR00157">
    <property type="entry name" value="ribosome small subunit-dependent GTPase A"/>
    <property type="match status" value="1"/>
</dbReference>
<dbReference type="SUPFAM" id="SSF50249">
    <property type="entry name" value="Nucleic acid-binding proteins"/>
    <property type="match status" value="1"/>
</dbReference>
<dbReference type="InterPro" id="IPR027417">
    <property type="entry name" value="P-loop_NTPase"/>
</dbReference>
<evidence type="ECO:0000256" key="3">
    <source>
        <dbReference type="ARBA" id="ARBA00022723"/>
    </source>
</evidence>